<name>A0ABT8RJ88_9BACT</name>
<dbReference type="RefSeq" id="WP_302042276.1">
    <property type="nucleotide sequence ID" value="NZ_JAUKPO010000062.1"/>
</dbReference>
<dbReference type="Proteomes" id="UP001168528">
    <property type="component" value="Unassembled WGS sequence"/>
</dbReference>
<evidence type="ECO:0000313" key="1">
    <source>
        <dbReference type="EMBL" id="MDO1451479.1"/>
    </source>
</evidence>
<sequence length="139" mass="16051">MTTLISKAKRVTATNQHYQLSIDQAKNRAYITIIGFWRSPQEVATYVQDLDKALTQLRAKFTLLTDLRSMKTHPKEVQQLHLEAQQLLLSKGLLQTAEVYESSFIQFQTSTLSKESKMPLKQFTSIEMAEEYLDSFFVN</sequence>
<reference evidence="1" key="1">
    <citation type="submission" date="2023-07" db="EMBL/GenBank/DDBJ databases">
        <title>The genome sequence of Rhodocytophaga aerolata KACC 12507.</title>
        <authorList>
            <person name="Zhang X."/>
        </authorList>
    </citation>
    <scope>NUCLEOTIDE SEQUENCE</scope>
    <source>
        <strain evidence="1">KACC 12507</strain>
    </source>
</reference>
<organism evidence="1 2">
    <name type="scientific">Rhodocytophaga aerolata</name>
    <dbReference type="NCBI Taxonomy" id="455078"/>
    <lineage>
        <taxon>Bacteria</taxon>
        <taxon>Pseudomonadati</taxon>
        <taxon>Bacteroidota</taxon>
        <taxon>Cytophagia</taxon>
        <taxon>Cytophagales</taxon>
        <taxon>Rhodocytophagaceae</taxon>
        <taxon>Rhodocytophaga</taxon>
    </lineage>
</organism>
<protein>
    <submittedName>
        <fullName evidence="1">Uncharacterized protein</fullName>
    </submittedName>
</protein>
<gene>
    <name evidence="1" type="ORF">Q0590_34715</name>
</gene>
<comment type="caution">
    <text evidence="1">The sequence shown here is derived from an EMBL/GenBank/DDBJ whole genome shotgun (WGS) entry which is preliminary data.</text>
</comment>
<keyword evidence="2" id="KW-1185">Reference proteome</keyword>
<proteinExistence type="predicted"/>
<evidence type="ECO:0000313" key="2">
    <source>
        <dbReference type="Proteomes" id="UP001168528"/>
    </source>
</evidence>
<dbReference type="EMBL" id="JAUKPO010000062">
    <property type="protein sequence ID" value="MDO1451479.1"/>
    <property type="molecule type" value="Genomic_DNA"/>
</dbReference>
<accession>A0ABT8RJ88</accession>